<feature type="transmembrane region" description="Helical" evidence="8">
    <location>
        <begin position="138"/>
        <end position="161"/>
    </location>
</feature>
<feature type="transmembrane region" description="Helical" evidence="8">
    <location>
        <begin position="315"/>
        <end position="338"/>
    </location>
</feature>
<name>A0A6I6NCF5_9ACTN</name>
<evidence type="ECO:0000313" key="9">
    <source>
        <dbReference type="EMBL" id="QHA05966.1"/>
    </source>
</evidence>
<evidence type="ECO:0000256" key="5">
    <source>
        <dbReference type="ARBA" id="ARBA00022989"/>
    </source>
</evidence>
<feature type="transmembrane region" description="Helical" evidence="8">
    <location>
        <begin position="249"/>
        <end position="269"/>
    </location>
</feature>
<dbReference type="Pfam" id="PF03773">
    <property type="entry name" value="ArsP_1"/>
    <property type="match status" value="1"/>
</dbReference>
<dbReference type="GO" id="GO:0005886">
    <property type="term" value="C:plasma membrane"/>
    <property type="evidence" value="ECO:0007669"/>
    <property type="project" value="UniProtKB-SubCell"/>
</dbReference>
<sequence>MAITEDAPPGAETSPADASSDQEGRRLSSPLVLVLTLLLAVLAQSPIRGLLGTPLMQSWMTVFVAVTMQALPFLVLGVLLSAALAVFVPPAFFARALPSRPALAVPVAGVAGAILPGCECASVPVAGALVRRGVTPAAALAFLLSAPAINPIVLTATAVAFPRNPEMVLGRFAASLLVACAMGWLWQRLGRTDWLRPPAHGAHEGATRGEAFWNSVRHDTVHAGGFLVLGAMAAATLKAVAPAEWLRTAAANPLVAILALAVLAVLLSICSEADAFVAASLTQFSLTAKLVFLVVGPMIDLKLFAMQAGTFGRGFALRFAPATFAMAVTGAVVTGTVLL</sequence>
<dbReference type="RefSeq" id="WP_158923164.1">
    <property type="nucleotide sequence ID" value="NZ_CP047020.1"/>
</dbReference>
<dbReference type="InterPro" id="IPR005524">
    <property type="entry name" value="DUF318"/>
</dbReference>
<evidence type="ECO:0000256" key="3">
    <source>
        <dbReference type="ARBA" id="ARBA00022475"/>
    </source>
</evidence>
<organism evidence="9 10">
    <name type="scientific">Streptomyces broussonetiae</name>
    <dbReference type="NCBI Taxonomy" id="2686304"/>
    <lineage>
        <taxon>Bacteria</taxon>
        <taxon>Bacillati</taxon>
        <taxon>Actinomycetota</taxon>
        <taxon>Actinomycetes</taxon>
        <taxon>Kitasatosporales</taxon>
        <taxon>Streptomycetaceae</taxon>
        <taxon>Streptomyces</taxon>
    </lineage>
</organism>
<evidence type="ECO:0000313" key="10">
    <source>
        <dbReference type="Proteomes" id="UP000436138"/>
    </source>
</evidence>
<dbReference type="KEGG" id="sbro:GQF42_24130"/>
<evidence type="ECO:0000256" key="7">
    <source>
        <dbReference type="SAM" id="MobiDB-lite"/>
    </source>
</evidence>
<evidence type="ECO:0000256" key="8">
    <source>
        <dbReference type="SAM" id="Phobius"/>
    </source>
</evidence>
<comment type="similarity">
    <text evidence="2">Belongs to the UPF0718 family.</text>
</comment>
<keyword evidence="5 8" id="KW-1133">Transmembrane helix</keyword>
<dbReference type="PANTHER" id="PTHR34184">
    <property type="entry name" value="UPF0718 PROTEIN YCGR"/>
    <property type="match status" value="1"/>
</dbReference>
<feature type="transmembrane region" description="Helical" evidence="8">
    <location>
        <begin position="71"/>
        <end position="93"/>
    </location>
</feature>
<comment type="subcellular location">
    <subcellularLocation>
        <location evidence="1">Cell membrane</location>
        <topology evidence="1">Multi-pass membrane protein</topology>
    </subcellularLocation>
</comment>
<feature type="transmembrane region" description="Helical" evidence="8">
    <location>
        <begin position="31"/>
        <end position="51"/>
    </location>
</feature>
<accession>A0A6I6NCF5</accession>
<protein>
    <submittedName>
        <fullName evidence="9">Permease</fullName>
    </submittedName>
</protein>
<proteinExistence type="inferred from homology"/>
<dbReference type="InterPro" id="IPR052923">
    <property type="entry name" value="UPF0718"/>
</dbReference>
<keyword evidence="4 8" id="KW-0812">Transmembrane</keyword>
<gene>
    <name evidence="9" type="ORF">GQF42_24130</name>
</gene>
<feature type="transmembrane region" description="Helical" evidence="8">
    <location>
        <begin position="220"/>
        <end position="237"/>
    </location>
</feature>
<evidence type="ECO:0000256" key="4">
    <source>
        <dbReference type="ARBA" id="ARBA00022692"/>
    </source>
</evidence>
<evidence type="ECO:0000256" key="6">
    <source>
        <dbReference type="ARBA" id="ARBA00023136"/>
    </source>
</evidence>
<evidence type="ECO:0000256" key="1">
    <source>
        <dbReference type="ARBA" id="ARBA00004651"/>
    </source>
</evidence>
<dbReference type="Proteomes" id="UP000436138">
    <property type="component" value="Chromosome"/>
</dbReference>
<feature type="transmembrane region" description="Helical" evidence="8">
    <location>
        <begin position="275"/>
        <end position="295"/>
    </location>
</feature>
<reference evidence="9 10" key="1">
    <citation type="submission" date="2019-12" db="EMBL/GenBank/DDBJ databases">
        <title>Streptomyces sp. strain T44 isolated from rhizosphere soil of Broussonetia papyrifera.</title>
        <authorList>
            <person name="Mo P."/>
        </authorList>
    </citation>
    <scope>NUCLEOTIDE SEQUENCE [LARGE SCALE GENOMIC DNA]</scope>
    <source>
        <strain evidence="9 10">T44</strain>
    </source>
</reference>
<feature type="transmembrane region" description="Helical" evidence="8">
    <location>
        <begin position="168"/>
        <end position="186"/>
    </location>
</feature>
<keyword evidence="10" id="KW-1185">Reference proteome</keyword>
<dbReference type="AlphaFoldDB" id="A0A6I6NCF5"/>
<dbReference type="PANTHER" id="PTHR34184:SF4">
    <property type="entry name" value="UPF0718 PROTEIN YCGR"/>
    <property type="match status" value="1"/>
</dbReference>
<dbReference type="EMBL" id="CP047020">
    <property type="protein sequence ID" value="QHA05966.1"/>
    <property type="molecule type" value="Genomic_DNA"/>
</dbReference>
<keyword evidence="3" id="KW-1003">Cell membrane</keyword>
<feature type="transmembrane region" description="Helical" evidence="8">
    <location>
        <begin position="105"/>
        <end position="126"/>
    </location>
</feature>
<keyword evidence="6 8" id="KW-0472">Membrane</keyword>
<feature type="region of interest" description="Disordered" evidence="7">
    <location>
        <begin position="1"/>
        <end position="23"/>
    </location>
</feature>
<evidence type="ECO:0000256" key="2">
    <source>
        <dbReference type="ARBA" id="ARBA00006386"/>
    </source>
</evidence>